<dbReference type="InterPro" id="IPR006164">
    <property type="entry name" value="DNA_bd_Ku70/Ku80"/>
</dbReference>
<keyword evidence="2" id="KW-0227">DNA damage</keyword>
<dbReference type="NCBIfam" id="TIGR02772">
    <property type="entry name" value="Ku_bact"/>
    <property type="match status" value="1"/>
</dbReference>
<dbReference type="SMART" id="SM00559">
    <property type="entry name" value="Ku78"/>
    <property type="match status" value="1"/>
</dbReference>
<dbReference type="InterPro" id="IPR009187">
    <property type="entry name" value="Prok_Ku"/>
</dbReference>
<comment type="subunit">
    <text evidence="2">Homodimer. Interacts with LigD.</text>
</comment>
<dbReference type="Pfam" id="PF02735">
    <property type="entry name" value="Ku"/>
    <property type="match status" value="1"/>
</dbReference>
<name>A0A3M9N4Q7_9BACT</name>
<dbReference type="HAMAP" id="MF_01875">
    <property type="entry name" value="Prokaryotic_Ku"/>
    <property type="match status" value="1"/>
</dbReference>
<evidence type="ECO:0000259" key="3">
    <source>
        <dbReference type="SMART" id="SM00559"/>
    </source>
</evidence>
<dbReference type="Gene3D" id="2.40.290.10">
    <property type="match status" value="1"/>
</dbReference>
<sequence length="258" mass="29535">MRAIWTGAIGFGLVNIPVKIYSATESSNLNLDMLDKKDHSKIKYQRVNENTGKEVEWGNIVKGYKIANDYVILDEKDFEAASPEKTKTINITDFVKESEISSLYYETPYYLEPDKSGTRPYKLLLEALEKTKKVGIATFVMRNKEALAVLRPEKNVIVLNKIRFEQEIRDPAELTLPKNTEIKPAELKMAISLIDQLTDKFDISKYKDNYNDELLKIIEAKSKGKKIKAPEMKVVHSKTKDLMEQLKASLDVKRKKAS</sequence>
<comment type="similarity">
    <text evidence="2">Belongs to the prokaryotic Ku family.</text>
</comment>
<keyword evidence="2" id="KW-0233">DNA recombination</keyword>
<dbReference type="OrthoDB" id="9795084at2"/>
<accession>A0A3M9N4Q7</accession>
<organism evidence="4 5">
    <name type="scientific">Hanamia caeni</name>
    <dbReference type="NCBI Taxonomy" id="2294116"/>
    <lineage>
        <taxon>Bacteria</taxon>
        <taxon>Pseudomonadati</taxon>
        <taxon>Bacteroidota</taxon>
        <taxon>Chitinophagia</taxon>
        <taxon>Chitinophagales</taxon>
        <taxon>Chitinophagaceae</taxon>
        <taxon>Hanamia</taxon>
    </lineage>
</organism>
<dbReference type="GO" id="GO:0006310">
    <property type="term" value="P:DNA recombination"/>
    <property type="evidence" value="ECO:0007669"/>
    <property type="project" value="UniProtKB-KW"/>
</dbReference>
<keyword evidence="5" id="KW-1185">Reference proteome</keyword>
<dbReference type="GO" id="GO:0003690">
    <property type="term" value="F:double-stranded DNA binding"/>
    <property type="evidence" value="ECO:0007669"/>
    <property type="project" value="UniProtKB-UniRule"/>
</dbReference>
<dbReference type="RefSeq" id="WP_123122560.1">
    <property type="nucleotide sequence ID" value="NZ_RJJR01000025.1"/>
</dbReference>
<evidence type="ECO:0000313" key="4">
    <source>
        <dbReference type="EMBL" id="RNI32716.1"/>
    </source>
</evidence>
<dbReference type="SUPFAM" id="SSF100939">
    <property type="entry name" value="SPOC domain-like"/>
    <property type="match status" value="1"/>
</dbReference>
<dbReference type="EMBL" id="RJJR01000025">
    <property type="protein sequence ID" value="RNI32716.1"/>
    <property type="molecule type" value="Genomic_DNA"/>
</dbReference>
<comment type="function">
    <text evidence="2">With LigD forms a non-homologous end joining (NHEJ) DNA repair enzyme, which repairs dsDNA breaks with reduced fidelity. Binds linear dsDNA with 5'- and 3'- overhangs but not closed circular dsDNA nor ssDNA. Recruits and stimulates the ligase activity of LigD.</text>
</comment>
<evidence type="ECO:0000256" key="1">
    <source>
        <dbReference type="ARBA" id="ARBA00023125"/>
    </source>
</evidence>
<comment type="caution">
    <text evidence="4">The sequence shown here is derived from an EMBL/GenBank/DDBJ whole genome shotgun (WGS) entry which is preliminary data.</text>
</comment>
<dbReference type="InterPro" id="IPR016194">
    <property type="entry name" value="SPOC-like_C_dom_sf"/>
</dbReference>
<proteinExistence type="inferred from homology"/>
<dbReference type="Proteomes" id="UP000267223">
    <property type="component" value="Unassembled WGS sequence"/>
</dbReference>
<reference evidence="4 5" key="1">
    <citation type="submission" date="2018-11" db="EMBL/GenBank/DDBJ databases">
        <title>Draft genome sequence of Ferruginibacter sp. BO-59.</title>
        <authorList>
            <person name="Im W.T."/>
        </authorList>
    </citation>
    <scope>NUCLEOTIDE SEQUENCE [LARGE SCALE GENOMIC DNA]</scope>
    <source>
        <strain evidence="4 5">BO-59</strain>
    </source>
</reference>
<keyword evidence="2" id="KW-0234">DNA repair</keyword>
<evidence type="ECO:0000256" key="2">
    <source>
        <dbReference type="HAMAP-Rule" id="MF_01875"/>
    </source>
</evidence>
<dbReference type="PANTHER" id="PTHR41251:SF1">
    <property type="entry name" value="NON-HOMOLOGOUS END JOINING PROTEIN KU"/>
    <property type="match status" value="1"/>
</dbReference>
<dbReference type="CDD" id="cd00789">
    <property type="entry name" value="KU_like"/>
    <property type="match status" value="1"/>
</dbReference>
<dbReference type="PIRSF" id="PIRSF006493">
    <property type="entry name" value="Prok_Ku"/>
    <property type="match status" value="1"/>
</dbReference>
<dbReference type="GO" id="GO:0006303">
    <property type="term" value="P:double-strand break repair via nonhomologous end joining"/>
    <property type="evidence" value="ECO:0007669"/>
    <property type="project" value="UniProtKB-UniRule"/>
</dbReference>
<dbReference type="AlphaFoldDB" id="A0A3M9N4Q7"/>
<protein>
    <recommendedName>
        <fullName evidence="2">Non-homologous end joining protein Ku</fullName>
    </recommendedName>
</protein>
<feature type="domain" description="Ku" evidence="3">
    <location>
        <begin position="52"/>
        <end position="179"/>
    </location>
</feature>
<evidence type="ECO:0000313" key="5">
    <source>
        <dbReference type="Proteomes" id="UP000267223"/>
    </source>
</evidence>
<dbReference type="FunFam" id="2.40.290.10:FF:000004">
    <property type="entry name" value="Non-homologous end joining protein Ku"/>
    <property type="match status" value="1"/>
</dbReference>
<gene>
    <name evidence="2" type="primary">ku</name>
    <name evidence="4" type="ORF">EFY79_20130</name>
</gene>
<keyword evidence="1 2" id="KW-0238">DNA-binding</keyword>
<dbReference type="PANTHER" id="PTHR41251">
    <property type="entry name" value="NON-HOMOLOGOUS END JOINING PROTEIN KU"/>
    <property type="match status" value="1"/>
</dbReference>